<dbReference type="SUPFAM" id="SSF46689">
    <property type="entry name" value="Homeodomain-like"/>
    <property type="match status" value="1"/>
</dbReference>
<evidence type="ECO:0000313" key="7">
    <source>
        <dbReference type="Proteomes" id="UP000290365"/>
    </source>
</evidence>
<dbReference type="KEGG" id="kbs:EPA93_04780"/>
<feature type="DNA-binding region" description="H-T-H motif" evidence="4">
    <location>
        <begin position="59"/>
        <end position="78"/>
    </location>
</feature>
<dbReference type="Pfam" id="PF16925">
    <property type="entry name" value="TetR_C_13"/>
    <property type="match status" value="1"/>
</dbReference>
<evidence type="ECO:0000256" key="3">
    <source>
        <dbReference type="ARBA" id="ARBA00023163"/>
    </source>
</evidence>
<keyword evidence="3" id="KW-0804">Transcription</keyword>
<dbReference type="InterPro" id="IPR009057">
    <property type="entry name" value="Homeodomain-like_sf"/>
</dbReference>
<dbReference type="InterPro" id="IPR001647">
    <property type="entry name" value="HTH_TetR"/>
</dbReference>
<dbReference type="Gene3D" id="1.10.10.60">
    <property type="entry name" value="Homeodomain-like"/>
    <property type="match status" value="1"/>
</dbReference>
<evidence type="ECO:0000313" key="6">
    <source>
        <dbReference type="EMBL" id="QBD75350.1"/>
    </source>
</evidence>
<protein>
    <submittedName>
        <fullName evidence="6">TetR/AcrR family transcriptional regulator</fullName>
    </submittedName>
</protein>
<keyword evidence="2 4" id="KW-0238">DNA-binding</keyword>
<dbReference type="OrthoDB" id="9795242at2"/>
<dbReference type="GO" id="GO:0003677">
    <property type="term" value="F:DNA binding"/>
    <property type="evidence" value="ECO:0007669"/>
    <property type="project" value="UniProtKB-UniRule"/>
</dbReference>
<evidence type="ECO:0000259" key="5">
    <source>
        <dbReference type="PROSITE" id="PS50977"/>
    </source>
</evidence>
<name>A0A4P6JK59_KTERU</name>
<proteinExistence type="predicted"/>
<dbReference type="Proteomes" id="UP000290365">
    <property type="component" value="Chromosome"/>
</dbReference>
<evidence type="ECO:0000256" key="2">
    <source>
        <dbReference type="ARBA" id="ARBA00023125"/>
    </source>
</evidence>
<sequence length="223" mass="25139">MLHERPAKARLLKYLTYRSKISYTSGKEYRMARPKTFDRTQMLDKAIELFWNRGYEATSIHDLLAHLGIRRQSLYDTFGDKHTLFLEALRRYEARNIASTVDVLEGPGSGKAAIEAVFRSTVQTLACTEPPRGCMIVNTAIELAPHDEEIARCVSASVTRTQQAFYHALVRAQEHDEIHPQLDLLALARFLTSSLQGLNITAKAVRDARQLQEIANVALSLLA</sequence>
<dbReference type="InterPro" id="IPR011075">
    <property type="entry name" value="TetR_C"/>
</dbReference>
<dbReference type="SUPFAM" id="SSF48498">
    <property type="entry name" value="Tetracyclin repressor-like, C-terminal domain"/>
    <property type="match status" value="1"/>
</dbReference>
<dbReference type="Pfam" id="PF00440">
    <property type="entry name" value="TetR_N"/>
    <property type="match status" value="1"/>
</dbReference>
<dbReference type="EMBL" id="CP035758">
    <property type="protein sequence ID" value="QBD75350.1"/>
    <property type="molecule type" value="Genomic_DNA"/>
</dbReference>
<keyword evidence="7" id="KW-1185">Reference proteome</keyword>
<dbReference type="InterPro" id="IPR036271">
    <property type="entry name" value="Tet_transcr_reg_TetR-rel_C_sf"/>
</dbReference>
<feature type="domain" description="HTH tetR-type" evidence="5">
    <location>
        <begin position="36"/>
        <end position="96"/>
    </location>
</feature>
<gene>
    <name evidence="6" type="ORF">EPA93_04780</name>
</gene>
<evidence type="ECO:0000256" key="4">
    <source>
        <dbReference type="PROSITE-ProRule" id="PRU00335"/>
    </source>
</evidence>
<organism evidence="6 7">
    <name type="scientific">Ktedonosporobacter rubrisoli</name>
    <dbReference type="NCBI Taxonomy" id="2509675"/>
    <lineage>
        <taxon>Bacteria</taxon>
        <taxon>Bacillati</taxon>
        <taxon>Chloroflexota</taxon>
        <taxon>Ktedonobacteria</taxon>
        <taxon>Ktedonobacterales</taxon>
        <taxon>Ktedonosporobacteraceae</taxon>
        <taxon>Ktedonosporobacter</taxon>
    </lineage>
</organism>
<dbReference type="AlphaFoldDB" id="A0A4P6JK59"/>
<evidence type="ECO:0000256" key="1">
    <source>
        <dbReference type="ARBA" id="ARBA00023015"/>
    </source>
</evidence>
<dbReference type="Gene3D" id="1.10.357.10">
    <property type="entry name" value="Tetracycline Repressor, domain 2"/>
    <property type="match status" value="1"/>
</dbReference>
<dbReference type="PANTHER" id="PTHR47506:SF1">
    <property type="entry name" value="HTH-TYPE TRANSCRIPTIONAL REGULATOR YJDC"/>
    <property type="match status" value="1"/>
</dbReference>
<keyword evidence="1" id="KW-0805">Transcription regulation</keyword>
<reference evidence="6 7" key="1">
    <citation type="submission" date="2019-01" db="EMBL/GenBank/DDBJ databases">
        <title>Ktedonosporobacter rubrisoli SCAWS-G2.</title>
        <authorList>
            <person name="Huang Y."/>
            <person name="Yan B."/>
        </authorList>
    </citation>
    <scope>NUCLEOTIDE SEQUENCE [LARGE SCALE GENOMIC DNA]</scope>
    <source>
        <strain evidence="6 7">SCAWS-G2</strain>
    </source>
</reference>
<dbReference type="PROSITE" id="PS50977">
    <property type="entry name" value="HTH_TETR_2"/>
    <property type="match status" value="1"/>
</dbReference>
<accession>A0A4P6JK59</accession>
<dbReference type="PANTHER" id="PTHR47506">
    <property type="entry name" value="TRANSCRIPTIONAL REGULATORY PROTEIN"/>
    <property type="match status" value="1"/>
</dbReference>